<dbReference type="Pfam" id="PF00583">
    <property type="entry name" value="Acetyltransf_1"/>
    <property type="match status" value="1"/>
</dbReference>
<feature type="region of interest" description="Disordered" evidence="3">
    <location>
        <begin position="1"/>
        <end position="49"/>
    </location>
</feature>
<keyword evidence="6" id="KW-1185">Reference proteome</keyword>
<evidence type="ECO:0000313" key="5">
    <source>
        <dbReference type="EMBL" id="GGJ49153.1"/>
    </source>
</evidence>
<protein>
    <recommendedName>
        <fullName evidence="4">N-acetyltransferase domain-containing protein</fullName>
    </recommendedName>
</protein>
<dbReference type="EMBL" id="BMQA01000036">
    <property type="protein sequence ID" value="GGJ49153.1"/>
    <property type="molecule type" value="Genomic_DNA"/>
</dbReference>
<dbReference type="Proteomes" id="UP000657574">
    <property type="component" value="Unassembled WGS sequence"/>
</dbReference>
<dbReference type="PANTHER" id="PTHR43877">
    <property type="entry name" value="AMINOALKYLPHOSPHONATE N-ACETYLTRANSFERASE-RELATED-RELATED"/>
    <property type="match status" value="1"/>
</dbReference>
<evidence type="ECO:0000256" key="1">
    <source>
        <dbReference type="ARBA" id="ARBA00022679"/>
    </source>
</evidence>
<dbReference type="GO" id="GO:0016747">
    <property type="term" value="F:acyltransferase activity, transferring groups other than amino-acyl groups"/>
    <property type="evidence" value="ECO:0007669"/>
    <property type="project" value="InterPro"/>
</dbReference>
<feature type="compositionally biased region" description="Polar residues" evidence="3">
    <location>
        <begin position="1"/>
        <end position="11"/>
    </location>
</feature>
<feature type="compositionally biased region" description="Polar residues" evidence="3">
    <location>
        <begin position="32"/>
        <end position="42"/>
    </location>
</feature>
<dbReference type="InterPro" id="IPR000182">
    <property type="entry name" value="GNAT_dom"/>
</dbReference>
<feature type="domain" description="N-acetyltransferase" evidence="4">
    <location>
        <begin position="44"/>
        <end position="214"/>
    </location>
</feature>
<dbReference type="AlphaFoldDB" id="A0A917L6Z0"/>
<name>A0A917L6Z0_9ACTN</name>
<proteinExistence type="predicted"/>
<sequence length="360" mass="39429">MSTDGRVTATTDIARLHASPGPAGPGRLEPATHSTTDRTTPSGAGMRGFRVGDGPRLVEAWRRSAPADPLSPDRFRSLVLLDANFDPEGLRVAVDGDRVLGAAYAVRRLTPMTGTDLEPDQGWIPFFFVDPAARGRGLGRRLLTDALDWLHGHGRTRVDFSSYTPNYILPGLDAEAYPEAAGLLESLGFRTLYEAVAMDRGLVGHRLPEDVALRLDELTARGYRFATPSDDDLVDLVALAGNHFNPDWARAIRECLAAGTPLDRVVVVRDPSGRLVGWAMHGAYESVDERFGPFGVLDEMRGTGLGKVLLHLVLERMRARGAHSAWFLWAGERSPAGHLYRKAGFTTTRVFRVLRREAAR</sequence>
<evidence type="ECO:0000256" key="3">
    <source>
        <dbReference type="SAM" id="MobiDB-lite"/>
    </source>
</evidence>
<evidence type="ECO:0000256" key="2">
    <source>
        <dbReference type="ARBA" id="ARBA00023315"/>
    </source>
</evidence>
<organism evidence="5 6">
    <name type="scientific">Streptomyces brasiliensis</name>
    <dbReference type="NCBI Taxonomy" id="1954"/>
    <lineage>
        <taxon>Bacteria</taxon>
        <taxon>Bacillati</taxon>
        <taxon>Actinomycetota</taxon>
        <taxon>Actinomycetes</taxon>
        <taxon>Kitasatosporales</taxon>
        <taxon>Streptomycetaceae</taxon>
        <taxon>Streptomyces</taxon>
    </lineage>
</organism>
<evidence type="ECO:0000313" key="6">
    <source>
        <dbReference type="Proteomes" id="UP000657574"/>
    </source>
</evidence>
<evidence type="ECO:0000259" key="4">
    <source>
        <dbReference type="PROSITE" id="PS51186"/>
    </source>
</evidence>
<dbReference type="Pfam" id="PF13508">
    <property type="entry name" value="Acetyltransf_7"/>
    <property type="match status" value="1"/>
</dbReference>
<dbReference type="SUPFAM" id="SSF55729">
    <property type="entry name" value="Acyl-CoA N-acyltransferases (Nat)"/>
    <property type="match status" value="2"/>
</dbReference>
<dbReference type="PROSITE" id="PS51186">
    <property type="entry name" value="GNAT"/>
    <property type="match status" value="2"/>
</dbReference>
<feature type="domain" description="N-acetyltransferase" evidence="4">
    <location>
        <begin position="223"/>
        <end position="360"/>
    </location>
</feature>
<keyword evidence="2" id="KW-0012">Acyltransferase</keyword>
<dbReference type="CDD" id="cd04301">
    <property type="entry name" value="NAT_SF"/>
    <property type="match status" value="1"/>
</dbReference>
<accession>A0A917L6Z0</accession>
<reference evidence="5" key="2">
    <citation type="submission" date="2020-09" db="EMBL/GenBank/DDBJ databases">
        <authorList>
            <person name="Sun Q."/>
            <person name="Ohkuma M."/>
        </authorList>
    </citation>
    <scope>NUCLEOTIDE SEQUENCE</scope>
    <source>
        <strain evidence="5">JCM 3086</strain>
    </source>
</reference>
<dbReference type="Gene3D" id="3.40.630.30">
    <property type="match status" value="2"/>
</dbReference>
<reference evidence="5" key="1">
    <citation type="journal article" date="2014" name="Int. J. Syst. Evol. Microbiol.">
        <title>Complete genome sequence of Corynebacterium casei LMG S-19264T (=DSM 44701T), isolated from a smear-ripened cheese.</title>
        <authorList>
            <consortium name="US DOE Joint Genome Institute (JGI-PGF)"/>
            <person name="Walter F."/>
            <person name="Albersmeier A."/>
            <person name="Kalinowski J."/>
            <person name="Ruckert C."/>
        </authorList>
    </citation>
    <scope>NUCLEOTIDE SEQUENCE</scope>
    <source>
        <strain evidence="5">JCM 3086</strain>
    </source>
</reference>
<dbReference type="InterPro" id="IPR050832">
    <property type="entry name" value="Bact_Acetyltransf"/>
</dbReference>
<keyword evidence="1" id="KW-0808">Transferase</keyword>
<gene>
    <name evidence="5" type="ORF">GCM10010121_070380</name>
</gene>
<dbReference type="InterPro" id="IPR016181">
    <property type="entry name" value="Acyl_CoA_acyltransferase"/>
</dbReference>
<comment type="caution">
    <text evidence="5">The sequence shown here is derived from an EMBL/GenBank/DDBJ whole genome shotgun (WGS) entry which is preliminary data.</text>
</comment>